<dbReference type="Proteomes" id="UP000712600">
    <property type="component" value="Unassembled WGS sequence"/>
</dbReference>
<evidence type="ECO:0000313" key="3">
    <source>
        <dbReference type="Proteomes" id="UP000712600"/>
    </source>
</evidence>
<feature type="compositionally biased region" description="Basic and acidic residues" evidence="1">
    <location>
        <begin position="64"/>
        <end position="73"/>
    </location>
</feature>
<accession>A0A8S9RB79</accession>
<evidence type="ECO:0000313" key="2">
    <source>
        <dbReference type="EMBL" id="KAF3570068.1"/>
    </source>
</evidence>
<protein>
    <submittedName>
        <fullName evidence="2">Uncharacterized protein</fullName>
    </submittedName>
</protein>
<gene>
    <name evidence="2" type="ORF">F2Q69_00061934</name>
</gene>
<reference evidence="2" key="1">
    <citation type="submission" date="2019-12" db="EMBL/GenBank/DDBJ databases">
        <title>Genome sequencing and annotation of Brassica cretica.</title>
        <authorList>
            <person name="Studholme D.J."/>
            <person name="Sarris P."/>
        </authorList>
    </citation>
    <scope>NUCLEOTIDE SEQUENCE</scope>
    <source>
        <strain evidence="2">PFS-109/04</strain>
        <tissue evidence="2">Leaf</tissue>
    </source>
</reference>
<feature type="compositionally biased region" description="Basic and acidic residues" evidence="1">
    <location>
        <begin position="93"/>
        <end position="102"/>
    </location>
</feature>
<sequence>MLNPYSGITVARHQCCFIDRQSFISSTTFFREADWPLFSKTDRTDQTDRTVPRASRLELRLEPRPDDLTDRTTARLPRPTRHFKTHGRARLSLGREETKDGHAFLSGGPSGQSRKRPYLYPVHPSGSDEPGQ</sequence>
<name>A0A8S9RB79_BRACR</name>
<proteinExistence type="predicted"/>
<dbReference type="EMBL" id="QGKX02000095">
    <property type="protein sequence ID" value="KAF3570068.1"/>
    <property type="molecule type" value="Genomic_DNA"/>
</dbReference>
<evidence type="ECO:0000256" key="1">
    <source>
        <dbReference type="SAM" id="MobiDB-lite"/>
    </source>
</evidence>
<comment type="caution">
    <text evidence="2">The sequence shown here is derived from an EMBL/GenBank/DDBJ whole genome shotgun (WGS) entry which is preliminary data.</text>
</comment>
<dbReference type="AlphaFoldDB" id="A0A8S9RB79"/>
<feature type="compositionally biased region" description="Basic residues" evidence="1">
    <location>
        <begin position="78"/>
        <end position="89"/>
    </location>
</feature>
<organism evidence="2 3">
    <name type="scientific">Brassica cretica</name>
    <name type="common">Mustard</name>
    <dbReference type="NCBI Taxonomy" id="69181"/>
    <lineage>
        <taxon>Eukaryota</taxon>
        <taxon>Viridiplantae</taxon>
        <taxon>Streptophyta</taxon>
        <taxon>Embryophyta</taxon>
        <taxon>Tracheophyta</taxon>
        <taxon>Spermatophyta</taxon>
        <taxon>Magnoliopsida</taxon>
        <taxon>eudicotyledons</taxon>
        <taxon>Gunneridae</taxon>
        <taxon>Pentapetalae</taxon>
        <taxon>rosids</taxon>
        <taxon>malvids</taxon>
        <taxon>Brassicales</taxon>
        <taxon>Brassicaceae</taxon>
        <taxon>Brassiceae</taxon>
        <taxon>Brassica</taxon>
    </lineage>
</organism>
<feature type="region of interest" description="Disordered" evidence="1">
    <location>
        <begin position="64"/>
        <end position="132"/>
    </location>
</feature>